<keyword evidence="1" id="KW-0963">Cytoplasm</keyword>
<dbReference type="PROSITE" id="PS51689">
    <property type="entry name" value="SAM_RNA_A_N6_MT"/>
    <property type="match status" value="1"/>
</dbReference>
<dbReference type="NCBIfam" id="TIGR00755">
    <property type="entry name" value="ksgA"/>
    <property type="match status" value="1"/>
</dbReference>
<evidence type="ECO:0000256" key="2">
    <source>
        <dbReference type="ARBA" id="ARBA00022552"/>
    </source>
</evidence>
<name>B3T3V0_9ZZZZ</name>
<dbReference type="GO" id="GO:0003723">
    <property type="term" value="F:RNA binding"/>
    <property type="evidence" value="ECO:0007669"/>
    <property type="project" value="UniProtKB-KW"/>
</dbReference>
<dbReference type="InterPro" id="IPR023165">
    <property type="entry name" value="rRNA_Ade_diMease-like_C"/>
</dbReference>
<evidence type="ECO:0000259" key="7">
    <source>
        <dbReference type="SMART" id="SM00650"/>
    </source>
</evidence>
<dbReference type="InterPro" id="IPR001737">
    <property type="entry name" value="KsgA/Erm"/>
</dbReference>
<organism evidence="8">
    <name type="scientific">uncultured marine microorganism HF4000_ANIW133F6</name>
    <dbReference type="NCBI Taxonomy" id="455529"/>
    <lineage>
        <taxon>unclassified sequences</taxon>
        <taxon>environmental samples</taxon>
    </lineage>
</organism>
<keyword evidence="5" id="KW-0949">S-adenosyl-L-methionine</keyword>
<dbReference type="PROSITE" id="PS01131">
    <property type="entry name" value="RRNA_A_DIMETH"/>
    <property type="match status" value="1"/>
</dbReference>
<keyword evidence="4" id="KW-0808">Transferase</keyword>
<dbReference type="InterPro" id="IPR011530">
    <property type="entry name" value="rRNA_adenine_dimethylase"/>
</dbReference>
<gene>
    <name evidence="8" type="ORF">ALOHA_HF4000ANIW133F6ctg1g9</name>
</gene>
<evidence type="ECO:0000256" key="4">
    <source>
        <dbReference type="ARBA" id="ARBA00022679"/>
    </source>
</evidence>
<dbReference type="GO" id="GO:0000179">
    <property type="term" value="F:rRNA (adenine-N6,N6-)-dimethyltransferase activity"/>
    <property type="evidence" value="ECO:0007669"/>
    <property type="project" value="InterPro"/>
</dbReference>
<dbReference type="InterPro" id="IPR020598">
    <property type="entry name" value="rRNA_Ade_methylase_Trfase_N"/>
</dbReference>
<reference evidence="8" key="1">
    <citation type="journal article" date="2008" name="ISME J.">
        <title>Genomic patterns of recombination, clonal divergence and environment in marine microbial populations.</title>
        <authorList>
            <person name="Konstantinidis K.T."/>
            <person name="Delong E.F."/>
        </authorList>
    </citation>
    <scope>NUCLEOTIDE SEQUENCE</scope>
</reference>
<dbReference type="InterPro" id="IPR020596">
    <property type="entry name" value="rRNA_Ade_Mease_Trfase_CS"/>
</dbReference>
<accession>B3T3V0</accession>
<keyword evidence="3 8" id="KW-0489">Methyltransferase</keyword>
<dbReference type="PANTHER" id="PTHR11727:SF7">
    <property type="entry name" value="DIMETHYLADENOSINE TRANSFERASE-RELATED"/>
    <property type="match status" value="1"/>
</dbReference>
<dbReference type="PANTHER" id="PTHR11727">
    <property type="entry name" value="DIMETHYLADENOSINE TRANSFERASE"/>
    <property type="match status" value="1"/>
</dbReference>
<dbReference type="Gene3D" id="3.40.50.150">
    <property type="entry name" value="Vaccinia Virus protein VP39"/>
    <property type="match status" value="1"/>
</dbReference>
<dbReference type="Gene3D" id="1.10.8.100">
    <property type="entry name" value="Ribosomal RNA adenine dimethylase-like, domain 2"/>
    <property type="match status" value="1"/>
</dbReference>
<dbReference type="AlphaFoldDB" id="B3T3V0"/>
<keyword evidence="6" id="KW-0694">RNA-binding</keyword>
<feature type="domain" description="Ribosomal RNA adenine methylase transferase N-terminal" evidence="7">
    <location>
        <begin position="33"/>
        <end position="207"/>
    </location>
</feature>
<evidence type="ECO:0000256" key="3">
    <source>
        <dbReference type="ARBA" id="ARBA00022603"/>
    </source>
</evidence>
<dbReference type="SMART" id="SM00650">
    <property type="entry name" value="rADc"/>
    <property type="match status" value="1"/>
</dbReference>
<dbReference type="SUPFAM" id="SSF53335">
    <property type="entry name" value="S-adenosyl-L-methionine-dependent methyltransferases"/>
    <property type="match status" value="1"/>
</dbReference>
<dbReference type="Pfam" id="PF00398">
    <property type="entry name" value="RrnaAD"/>
    <property type="match status" value="1"/>
</dbReference>
<protein>
    <submittedName>
        <fullName evidence="8">Putative ribosomal RNA adenine dimethylase</fullName>
    </submittedName>
</protein>
<proteinExistence type="predicted"/>
<dbReference type="EMBL" id="EU016596">
    <property type="protein sequence ID" value="ABZ07259.1"/>
    <property type="molecule type" value="Genomic_DNA"/>
</dbReference>
<keyword evidence="2" id="KW-0698">rRNA processing</keyword>
<evidence type="ECO:0000256" key="5">
    <source>
        <dbReference type="ARBA" id="ARBA00022691"/>
    </source>
</evidence>
<evidence type="ECO:0000256" key="1">
    <source>
        <dbReference type="ARBA" id="ARBA00022490"/>
    </source>
</evidence>
<sequence length="290" mass="32452">MDDLDVRLLVDLLRDRIRPDRALGQHFLLDEAVIARAVELAGVDSPITAASHCLEIGPGPGSLTLELLRTGARVTALEVDAEAIAHLGRVFGTADGRLSVQQIDALQVDWPTDISHIVSNLPFQISSPVLDRIQKHHARNPLSGIVLLVQDEFAERMVMKGGNASRGPLGHSLWLQFDIELDLRVSPSAFSPAPRVTSRLVALKPATRENTDQIDERLFRLVISSCFANRRRKLRTTLKRPPRRLNRINGWHKERWTRGIERLEPALLDLRPENLTSEDWASLIGKISLE</sequence>
<dbReference type="InterPro" id="IPR029063">
    <property type="entry name" value="SAM-dependent_MTases_sf"/>
</dbReference>
<evidence type="ECO:0000256" key="6">
    <source>
        <dbReference type="ARBA" id="ARBA00022884"/>
    </source>
</evidence>
<evidence type="ECO:0000313" key="8">
    <source>
        <dbReference type="EMBL" id="ABZ07259.1"/>
    </source>
</evidence>
<dbReference type="CDD" id="cd02440">
    <property type="entry name" value="AdoMet_MTases"/>
    <property type="match status" value="1"/>
</dbReference>